<comment type="subcellular location">
    <subcellularLocation>
        <location evidence="1 7">Membrane</location>
        <topology evidence="1 7">Multi-pass membrane protein</topology>
    </subcellularLocation>
</comment>
<evidence type="ECO:0000256" key="3">
    <source>
        <dbReference type="ARBA" id="ARBA00022448"/>
    </source>
</evidence>
<dbReference type="Pfam" id="PF06963">
    <property type="entry name" value="FPN1"/>
    <property type="match status" value="1"/>
</dbReference>
<name>A0A1Y1HJY7_KLENI</name>
<dbReference type="GO" id="GO:0006826">
    <property type="term" value="P:iron ion transport"/>
    <property type="evidence" value="ECO:0000318"/>
    <property type="project" value="GO_Central"/>
</dbReference>
<reference evidence="8 9" key="1">
    <citation type="journal article" date="2014" name="Nat. Commun.">
        <title>Klebsormidium flaccidum genome reveals primary factors for plant terrestrial adaptation.</title>
        <authorList>
            <person name="Hori K."/>
            <person name="Maruyama F."/>
            <person name="Fujisawa T."/>
            <person name="Togashi T."/>
            <person name="Yamamoto N."/>
            <person name="Seo M."/>
            <person name="Sato S."/>
            <person name="Yamada T."/>
            <person name="Mori H."/>
            <person name="Tajima N."/>
            <person name="Moriyama T."/>
            <person name="Ikeuchi M."/>
            <person name="Watanabe M."/>
            <person name="Wada H."/>
            <person name="Kobayashi K."/>
            <person name="Saito M."/>
            <person name="Masuda T."/>
            <person name="Sasaki-Sekimoto Y."/>
            <person name="Mashiguchi K."/>
            <person name="Awai K."/>
            <person name="Shimojima M."/>
            <person name="Masuda S."/>
            <person name="Iwai M."/>
            <person name="Nobusawa T."/>
            <person name="Narise T."/>
            <person name="Kondo S."/>
            <person name="Saito H."/>
            <person name="Sato R."/>
            <person name="Murakawa M."/>
            <person name="Ihara Y."/>
            <person name="Oshima-Yamada Y."/>
            <person name="Ohtaka K."/>
            <person name="Satoh M."/>
            <person name="Sonobe K."/>
            <person name="Ishii M."/>
            <person name="Ohtani R."/>
            <person name="Kanamori-Sato M."/>
            <person name="Honoki R."/>
            <person name="Miyazaki D."/>
            <person name="Mochizuki H."/>
            <person name="Umetsu J."/>
            <person name="Higashi K."/>
            <person name="Shibata D."/>
            <person name="Kamiya Y."/>
            <person name="Sato N."/>
            <person name="Nakamura Y."/>
            <person name="Tabata S."/>
            <person name="Ida S."/>
            <person name="Kurokawa K."/>
            <person name="Ohta H."/>
        </authorList>
    </citation>
    <scope>NUCLEOTIDE SEQUENCE [LARGE SCALE GENOMIC DNA]</scope>
    <source>
        <strain evidence="8 9">NIES-2285</strain>
    </source>
</reference>
<evidence type="ECO:0000256" key="6">
    <source>
        <dbReference type="ARBA" id="ARBA00023136"/>
    </source>
</evidence>
<keyword evidence="3 7" id="KW-0813">Transport</keyword>
<keyword evidence="9" id="KW-1185">Reference proteome</keyword>
<feature type="transmembrane region" description="Helical" evidence="7">
    <location>
        <begin position="185"/>
        <end position="207"/>
    </location>
</feature>
<comment type="caution">
    <text evidence="7">Lacks conserved residue(s) required for the propagation of feature annotation.</text>
</comment>
<keyword evidence="6 7" id="KW-0472">Membrane</keyword>
<feature type="transmembrane region" description="Helical" evidence="7">
    <location>
        <begin position="487"/>
        <end position="508"/>
    </location>
</feature>
<evidence type="ECO:0000256" key="2">
    <source>
        <dbReference type="ARBA" id="ARBA00006279"/>
    </source>
</evidence>
<evidence type="ECO:0000256" key="4">
    <source>
        <dbReference type="ARBA" id="ARBA00022692"/>
    </source>
</evidence>
<dbReference type="Proteomes" id="UP000054558">
    <property type="component" value="Unassembled WGS sequence"/>
</dbReference>
<dbReference type="EMBL" id="DF236954">
    <property type="protein sequence ID" value="GAQ77892.1"/>
    <property type="molecule type" value="Genomic_DNA"/>
</dbReference>
<keyword evidence="7" id="KW-0406">Ion transport</keyword>
<keyword evidence="4 7" id="KW-0812">Transmembrane</keyword>
<feature type="transmembrane region" description="Helical" evidence="7">
    <location>
        <begin position="387"/>
        <end position="410"/>
    </location>
</feature>
<keyword evidence="5 7" id="KW-1133">Transmembrane helix</keyword>
<evidence type="ECO:0000313" key="8">
    <source>
        <dbReference type="EMBL" id="GAQ77892.1"/>
    </source>
</evidence>
<comment type="similarity">
    <text evidence="2 7">Belongs to the ferroportin (FP) (TC 2.A.100) family. SLC40A subfamily.</text>
</comment>
<accession>A0A1Y1HJY7</accession>
<feature type="transmembrane region" description="Helical" evidence="7">
    <location>
        <begin position="329"/>
        <end position="350"/>
    </location>
</feature>
<dbReference type="GO" id="GO:0005381">
    <property type="term" value="F:iron ion transmembrane transporter activity"/>
    <property type="evidence" value="ECO:0007669"/>
    <property type="project" value="UniProtKB-UniRule"/>
</dbReference>
<organism evidence="8 9">
    <name type="scientific">Klebsormidium nitens</name>
    <name type="common">Green alga</name>
    <name type="synonym">Ulothrix nitens</name>
    <dbReference type="NCBI Taxonomy" id="105231"/>
    <lineage>
        <taxon>Eukaryota</taxon>
        <taxon>Viridiplantae</taxon>
        <taxon>Streptophyta</taxon>
        <taxon>Klebsormidiophyceae</taxon>
        <taxon>Klebsormidiales</taxon>
        <taxon>Klebsormidiaceae</taxon>
        <taxon>Klebsormidium</taxon>
    </lineage>
</organism>
<feature type="transmembrane region" description="Helical" evidence="7">
    <location>
        <begin position="256"/>
        <end position="280"/>
    </location>
</feature>
<protein>
    <recommendedName>
        <fullName evidence="7">Solute carrier family 40 member</fullName>
    </recommendedName>
</protein>
<evidence type="ECO:0000256" key="5">
    <source>
        <dbReference type="ARBA" id="ARBA00022989"/>
    </source>
</evidence>
<dbReference type="STRING" id="105231.A0A1Y1HJY7"/>
<evidence type="ECO:0000313" key="9">
    <source>
        <dbReference type="Proteomes" id="UP000054558"/>
    </source>
</evidence>
<dbReference type="InterPro" id="IPR009716">
    <property type="entry name" value="Ferroportin-1"/>
</dbReference>
<sequence length="534" mass="56997">MATARCTSSLNATVLARAPEVRRRTRTAADYGAEGSSVWLEEEVQDFGLNEDVILANVPVQSKEEQEKLARTPAHPQALRWMFAAYTANCTAERTFRFAVPAVIGLLSNSLLPIAIISFAGQVGVFALGPIIGDLLDETPRLPALRILATMQVTSMVASACVTLYAFQSGASACATAGQLIRRPWFIFLTLAGVVERLAGIGSGVAYERDWVVQLAGPNRHIALAEANALLRRLDLGSEIFGPFSLGLVLSRFTPAVSLGIAATAVAAFLPLQLFFIHLTDKISRGALRRYSLEQRAREGTPPKRKSFLEALKNGWRLYLQQPVLPASIAYVMLFFNAVLSPGGLITSFLTTQGISPQVIGGFRGACALFGFAATFSSAWIIERVGLLNAGAFALSFQAACLALSVAVYIARPAGAASGAFMVGFLALIVLSRLGMWTYDVVDTQVFQTAIPESHSSVVSTTELSLCSLAELVMLGVAMAAEDPRNFGALAALSMASVVGAAVVYCRWISHPCVAKKELFGHGMEAERKVSNAA</sequence>
<dbReference type="OrthoDB" id="648861at2759"/>
<comment type="function">
    <text evidence="7">May be involved in iron transport and iron homeostasis.</text>
</comment>
<feature type="transmembrane region" description="Helical" evidence="7">
    <location>
        <begin position="416"/>
        <end position="436"/>
    </location>
</feature>
<dbReference type="AlphaFoldDB" id="A0A1Y1HJY7"/>
<proteinExistence type="inferred from homology"/>
<dbReference type="PANTHER" id="PTHR11660">
    <property type="entry name" value="SOLUTE CARRIER FAMILY 40 MEMBER"/>
    <property type="match status" value="1"/>
</dbReference>
<feature type="transmembrane region" description="Helical" evidence="7">
    <location>
        <begin position="144"/>
        <end position="165"/>
    </location>
</feature>
<dbReference type="InterPro" id="IPR036259">
    <property type="entry name" value="MFS_trans_sf"/>
</dbReference>
<dbReference type="OMA" id="WTGSISQ"/>
<feature type="transmembrane region" description="Helical" evidence="7">
    <location>
        <begin position="362"/>
        <end position="382"/>
    </location>
</feature>
<dbReference type="PANTHER" id="PTHR11660:SF53">
    <property type="entry name" value="SOLUTE CARRIER FAMILY 40 MEMBER 3, CHLOROPLASTIC"/>
    <property type="match status" value="1"/>
</dbReference>
<evidence type="ECO:0000256" key="7">
    <source>
        <dbReference type="RuleBase" id="RU365065"/>
    </source>
</evidence>
<dbReference type="GO" id="GO:0016020">
    <property type="term" value="C:membrane"/>
    <property type="evidence" value="ECO:0007669"/>
    <property type="project" value="UniProtKB-SubCell"/>
</dbReference>
<gene>
    <name evidence="8" type="ORF">KFL_000050290</name>
</gene>
<dbReference type="SUPFAM" id="SSF103473">
    <property type="entry name" value="MFS general substrate transporter"/>
    <property type="match status" value="1"/>
</dbReference>
<evidence type="ECO:0000256" key="1">
    <source>
        <dbReference type="ARBA" id="ARBA00004141"/>
    </source>
</evidence>